<dbReference type="SUPFAM" id="SSF56935">
    <property type="entry name" value="Porins"/>
    <property type="match status" value="1"/>
</dbReference>
<comment type="similarity">
    <text evidence="2">Belongs to the OmpP1/FadL family.</text>
</comment>
<gene>
    <name evidence="9" type="ORF">CLV25_10633</name>
</gene>
<reference evidence="9 10" key="1">
    <citation type="submission" date="2019-03" db="EMBL/GenBank/DDBJ databases">
        <title>Genomic Encyclopedia of Archaeal and Bacterial Type Strains, Phase II (KMG-II): from individual species to whole genera.</title>
        <authorList>
            <person name="Goeker M."/>
        </authorList>
    </citation>
    <scope>NUCLEOTIDE SEQUENCE [LARGE SCALE GENOMIC DNA]</scope>
    <source>
        <strain evidence="9 10">RL-C</strain>
    </source>
</reference>
<dbReference type="InterPro" id="IPR005017">
    <property type="entry name" value="OMPP1/FadL/TodX"/>
</dbReference>
<keyword evidence="5 8" id="KW-0732">Signal</keyword>
<keyword evidence="3" id="KW-1134">Transmembrane beta strand</keyword>
<keyword evidence="6" id="KW-0472">Membrane</keyword>
<name>A0A4R2EIY7_9BACT</name>
<comment type="subcellular location">
    <subcellularLocation>
        <location evidence="1">Cell outer membrane</location>
        <topology evidence="1">Multi-pass membrane protein</topology>
    </subcellularLocation>
</comment>
<comment type="caution">
    <text evidence="9">The sequence shown here is derived from an EMBL/GenBank/DDBJ whole genome shotgun (WGS) entry which is preliminary data.</text>
</comment>
<keyword evidence="4" id="KW-0812">Transmembrane</keyword>
<evidence type="ECO:0000256" key="1">
    <source>
        <dbReference type="ARBA" id="ARBA00004571"/>
    </source>
</evidence>
<keyword evidence="7" id="KW-0998">Cell outer membrane</keyword>
<dbReference type="GO" id="GO:0015483">
    <property type="term" value="F:long-chain fatty acid transporting porin activity"/>
    <property type="evidence" value="ECO:0007669"/>
    <property type="project" value="TreeGrafter"/>
</dbReference>
<evidence type="ECO:0000256" key="6">
    <source>
        <dbReference type="ARBA" id="ARBA00023136"/>
    </source>
</evidence>
<accession>A0A4R2EIY7</accession>
<evidence type="ECO:0000256" key="4">
    <source>
        <dbReference type="ARBA" id="ARBA00022692"/>
    </source>
</evidence>
<evidence type="ECO:0000256" key="5">
    <source>
        <dbReference type="ARBA" id="ARBA00022729"/>
    </source>
</evidence>
<sequence length="509" mass="54450">MILLLALASGAAAANAGGILTNSNQSAQYVRMLSRNASTEMDAVYYNPAGLTLLKDGFHLSFNNQFLFQKRTIENDYPYLNNNSYAGDVTTPIFPTFFAAYKKDNWAIFAGFGPTGGGGKATFNNGLPSFETEVANLPVLLSQKGIPTTMYTRDMAFDGTSVIYGGQLGASYKVNEWLSVSAGARLSYSKNTYDGYLRDIKINPISPANPSGGFISAPEFFKALATNAAGAAASLQPLIAGNAGGLTLQQAQAAGALTPAQVAQISGGLGSSYNPTMTIATIQATYTGISNAFNANAAKTADKYVDVKQTGTGVTPIIGVNLTPTSNINIGIRYEFATKLKIKNDTKIDGTGSYADGKETNSDLPAILAAGIDYKIIPDLKVSASLTHYFDKDANWDGKEKFITDNLYELAFGMEYNVTEKMLVSGGFLYVQTGAGQGYQSDISYSLSSHSVGFGTGYKVTNKLTLNMAMLYTQYVEGTRMINYTNVGSIKETYKKSNMGFSIGFDYHF</sequence>
<dbReference type="EMBL" id="SLWB01000006">
    <property type="protein sequence ID" value="TCN68451.1"/>
    <property type="molecule type" value="Genomic_DNA"/>
</dbReference>
<dbReference type="Gene3D" id="2.40.160.60">
    <property type="entry name" value="Outer membrane protein transport protein (OMPP1/FadL/TodX)"/>
    <property type="match status" value="1"/>
</dbReference>
<evidence type="ECO:0000256" key="2">
    <source>
        <dbReference type="ARBA" id="ARBA00008163"/>
    </source>
</evidence>
<feature type="signal peptide" evidence="8">
    <location>
        <begin position="1"/>
        <end position="16"/>
    </location>
</feature>
<dbReference type="PANTHER" id="PTHR35093:SF8">
    <property type="entry name" value="OUTER MEMBRANE PROTEIN NMB0088-RELATED"/>
    <property type="match status" value="1"/>
</dbReference>
<evidence type="ECO:0000256" key="7">
    <source>
        <dbReference type="ARBA" id="ARBA00023237"/>
    </source>
</evidence>
<dbReference type="Proteomes" id="UP000294830">
    <property type="component" value="Unassembled WGS sequence"/>
</dbReference>
<feature type="chain" id="PRO_5020795785" evidence="8">
    <location>
        <begin position="17"/>
        <end position="509"/>
    </location>
</feature>
<protein>
    <submittedName>
        <fullName evidence="9">Long-subunit fatty acid transport protein</fullName>
    </submittedName>
</protein>
<evidence type="ECO:0000256" key="8">
    <source>
        <dbReference type="SAM" id="SignalP"/>
    </source>
</evidence>
<proteinExistence type="inferred from homology"/>
<evidence type="ECO:0000313" key="10">
    <source>
        <dbReference type="Proteomes" id="UP000294830"/>
    </source>
</evidence>
<dbReference type="GO" id="GO:0009279">
    <property type="term" value="C:cell outer membrane"/>
    <property type="evidence" value="ECO:0007669"/>
    <property type="project" value="UniProtKB-SubCell"/>
</dbReference>
<evidence type="ECO:0000256" key="3">
    <source>
        <dbReference type="ARBA" id="ARBA00022452"/>
    </source>
</evidence>
<dbReference type="PANTHER" id="PTHR35093">
    <property type="entry name" value="OUTER MEMBRANE PROTEIN NMB0088-RELATED"/>
    <property type="match status" value="1"/>
</dbReference>
<organism evidence="9 10">
    <name type="scientific">Acetobacteroides hydrogenigenes</name>
    <dbReference type="NCBI Taxonomy" id="979970"/>
    <lineage>
        <taxon>Bacteria</taxon>
        <taxon>Pseudomonadati</taxon>
        <taxon>Bacteroidota</taxon>
        <taxon>Bacteroidia</taxon>
        <taxon>Bacteroidales</taxon>
        <taxon>Rikenellaceae</taxon>
        <taxon>Acetobacteroides</taxon>
    </lineage>
</organism>
<keyword evidence="10" id="KW-1185">Reference proteome</keyword>
<evidence type="ECO:0000313" key="9">
    <source>
        <dbReference type="EMBL" id="TCN68451.1"/>
    </source>
</evidence>
<dbReference type="AlphaFoldDB" id="A0A4R2EIY7"/>